<protein>
    <recommendedName>
        <fullName evidence="1">Tc1-like transposase DDE domain-containing protein</fullName>
    </recommendedName>
</protein>
<name>A0A2N0NLZ9_9GLOM</name>
<evidence type="ECO:0000313" key="3">
    <source>
        <dbReference type="Proteomes" id="UP000232722"/>
    </source>
</evidence>
<reference evidence="2 3" key="1">
    <citation type="submission" date="2016-04" db="EMBL/GenBank/DDBJ databases">
        <title>Genome analyses suggest a sexual origin of heterokaryosis in a supposedly ancient asexual fungus.</title>
        <authorList>
            <person name="Ropars J."/>
            <person name="Sedzielewska K."/>
            <person name="Noel J."/>
            <person name="Charron P."/>
            <person name="Farinelli L."/>
            <person name="Marton T."/>
            <person name="Kruger M."/>
            <person name="Pelin A."/>
            <person name="Brachmann A."/>
            <person name="Corradi N."/>
        </authorList>
    </citation>
    <scope>NUCLEOTIDE SEQUENCE [LARGE SCALE GENOMIC DNA]</scope>
    <source>
        <strain evidence="2 3">A5</strain>
    </source>
</reference>
<comment type="caution">
    <text evidence="2">The sequence shown here is derived from an EMBL/GenBank/DDBJ whole genome shotgun (WGS) entry which is preliminary data.</text>
</comment>
<dbReference type="Pfam" id="PF13358">
    <property type="entry name" value="DDE_3"/>
    <property type="match status" value="1"/>
</dbReference>
<dbReference type="AlphaFoldDB" id="A0A2N0NLZ9"/>
<proteinExistence type="predicted"/>
<reference evidence="2 3" key="2">
    <citation type="submission" date="2017-09" db="EMBL/GenBank/DDBJ databases">
        <title>Extensive intraspecific genome diversity in a model arbuscular mycorrhizal fungus.</title>
        <authorList>
            <person name="Chen E.C."/>
            <person name="Morin E."/>
            <person name="Beaudet D."/>
            <person name="Noel J."/>
            <person name="Ndikumana S."/>
            <person name="Charron P."/>
            <person name="St-Onge C."/>
            <person name="Giorgi J."/>
            <person name="Grigoriev I.V."/>
            <person name="Roux C."/>
            <person name="Martin F.M."/>
            <person name="Corradi N."/>
        </authorList>
    </citation>
    <scope>NUCLEOTIDE SEQUENCE [LARGE SCALE GENOMIC DNA]</scope>
    <source>
        <strain evidence="2 3">A5</strain>
    </source>
</reference>
<evidence type="ECO:0000313" key="2">
    <source>
        <dbReference type="EMBL" id="PKB95597.1"/>
    </source>
</evidence>
<dbReference type="Proteomes" id="UP000232722">
    <property type="component" value="Unassembled WGS sequence"/>
</dbReference>
<dbReference type="GO" id="GO:0003676">
    <property type="term" value="F:nucleic acid binding"/>
    <property type="evidence" value="ECO:0007669"/>
    <property type="project" value="InterPro"/>
</dbReference>
<evidence type="ECO:0000259" key="1">
    <source>
        <dbReference type="Pfam" id="PF13358"/>
    </source>
</evidence>
<feature type="non-terminal residue" evidence="2">
    <location>
        <position position="1"/>
    </location>
</feature>
<dbReference type="Gene3D" id="3.30.420.10">
    <property type="entry name" value="Ribonuclease H-like superfamily/Ribonuclease H"/>
    <property type="match status" value="1"/>
</dbReference>
<organism evidence="2 3">
    <name type="scientific">Rhizophagus irregularis</name>
    <dbReference type="NCBI Taxonomy" id="588596"/>
    <lineage>
        <taxon>Eukaryota</taxon>
        <taxon>Fungi</taxon>
        <taxon>Fungi incertae sedis</taxon>
        <taxon>Mucoromycota</taxon>
        <taxon>Glomeromycotina</taxon>
        <taxon>Glomeromycetes</taxon>
        <taxon>Glomerales</taxon>
        <taxon>Glomeraceae</taxon>
        <taxon>Rhizophagus</taxon>
    </lineage>
</organism>
<dbReference type="EMBL" id="LLXJ01004627">
    <property type="protein sequence ID" value="PKB95597.1"/>
    <property type="molecule type" value="Genomic_DNA"/>
</dbReference>
<feature type="non-terminal residue" evidence="2">
    <location>
        <position position="62"/>
    </location>
</feature>
<dbReference type="InterPro" id="IPR036397">
    <property type="entry name" value="RNaseH_sf"/>
</dbReference>
<feature type="domain" description="Tc1-like transposase DDE" evidence="1">
    <location>
        <begin position="1"/>
        <end position="30"/>
    </location>
</feature>
<sequence>FLPPYSPDLNPIETAFFTIKQFLQRNRYFVEISYNPIYPLLIAYSQITPQMAKGYFRECGYF</sequence>
<gene>
    <name evidence="2" type="ORF">RhiirA5_264912</name>
</gene>
<dbReference type="InterPro" id="IPR038717">
    <property type="entry name" value="Tc1-like_DDE_dom"/>
</dbReference>
<accession>A0A2N0NLZ9</accession>